<accession>A0A061RKJ8</accession>
<evidence type="ECO:0000313" key="2">
    <source>
        <dbReference type="EMBL" id="JAC71150.1"/>
    </source>
</evidence>
<feature type="region of interest" description="Disordered" evidence="1">
    <location>
        <begin position="1"/>
        <end position="23"/>
    </location>
</feature>
<feature type="compositionally biased region" description="Low complexity" evidence="1">
    <location>
        <begin position="50"/>
        <end position="77"/>
    </location>
</feature>
<evidence type="ECO:0000256" key="1">
    <source>
        <dbReference type="SAM" id="MobiDB-lite"/>
    </source>
</evidence>
<feature type="region of interest" description="Disordered" evidence="1">
    <location>
        <begin position="41"/>
        <end position="87"/>
    </location>
</feature>
<name>A0A061RKJ8_9CHLO</name>
<dbReference type="EMBL" id="GBEZ01014969">
    <property type="protein sequence ID" value="JAC71150.1"/>
    <property type="molecule type" value="Transcribed_RNA"/>
</dbReference>
<dbReference type="AlphaFoldDB" id="A0A061RKJ8"/>
<protein>
    <submittedName>
        <fullName evidence="2">Uncharacterized protein</fullName>
    </submittedName>
</protein>
<proteinExistence type="predicted"/>
<organism evidence="2">
    <name type="scientific">Tetraselmis sp. GSL018</name>
    <dbReference type="NCBI Taxonomy" id="582737"/>
    <lineage>
        <taxon>Eukaryota</taxon>
        <taxon>Viridiplantae</taxon>
        <taxon>Chlorophyta</taxon>
        <taxon>core chlorophytes</taxon>
        <taxon>Chlorodendrophyceae</taxon>
        <taxon>Chlorodendrales</taxon>
        <taxon>Chlorodendraceae</taxon>
        <taxon>Tetraselmis</taxon>
    </lineage>
</organism>
<reference evidence="2" key="1">
    <citation type="submission" date="2014-05" db="EMBL/GenBank/DDBJ databases">
        <title>The transcriptome of the halophilic microalga Tetraselmis sp. GSL018 isolated from the Great Salt Lake, Utah.</title>
        <authorList>
            <person name="Jinkerson R.E."/>
            <person name="D'Adamo S."/>
            <person name="Posewitz M.C."/>
        </authorList>
    </citation>
    <scope>NUCLEOTIDE SEQUENCE</scope>
    <source>
        <strain evidence="2">GSL018</strain>
    </source>
</reference>
<sequence>MSESNLCRRRSSVTDTTTSSCGRNYAEPAFQFVLPGRFTPSGESSCGCVEQVQSTSESDTESTSQQTECESIQSSSESEQETGVEEEQLHGALNLAEEEDSDCQPANLVPSITDYICVNKKENYCPSRRKHVAQRPLSILSEGGVQKLRAKSKNSFLLRTSSVHQRVRSRRGVKMRRFHYAGDLQCANKNLRLENKRLQTVLDWLEKQSRN</sequence>
<gene>
    <name evidence="2" type="ORF">TSPGSL018_2552</name>
</gene>